<evidence type="ECO:0000313" key="1">
    <source>
        <dbReference type="EMBL" id="KAF9779522.1"/>
    </source>
</evidence>
<gene>
    <name evidence="1" type="ORF">BJ322DRAFT_1024399</name>
</gene>
<reference evidence="1" key="2">
    <citation type="submission" date="2020-11" db="EMBL/GenBank/DDBJ databases">
        <authorList>
            <consortium name="DOE Joint Genome Institute"/>
            <person name="Kuo A."/>
            <person name="Miyauchi S."/>
            <person name="Kiss E."/>
            <person name="Drula E."/>
            <person name="Kohler A."/>
            <person name="Sanchez-Garcia M."/>
            <person name="Andreopoulos B."/>
            <person name="Barry K.W."/>
            <person name="Bonito G."/>
            <person name="Buee M."/>
            <person name="Carver A."/>
            <person name="Chen C."/>
            <person name="Cichocki N."/>
            <person name="Clum A."/>
            <person name="Culley D."/>
            <person name="Crous P.W."/>
            <person name="Fauchery L."/>
            <person name="Girlanda M."/>
            <person name="Hayes R."/>
            <person name="Keri Z."/>
            <person name="Labutti K."/>
            <person name="Lipzen A."/>
            <person name="Lombard V."/>
            <person name="Magnuson J."/>
            <person name="Maillard F."/>
            <person name="Morin E."/>
            <person name="Murat C."/>
            <person name="Nolan M."/>
            <person name="Ohm R."/>
            <person name="Pangilinan J."/>
            <person name="Pereira M."/>
            <person name="Perotto S."/>
            <person name="Peter M."/>
            <person name="Riley R."/>
            <person name="Sitrit Y."/>
            <person name="Stielow B."/>
            <person name="Szollosi G."/>
            <person name="Zifcakova L."/>
            <person name="Stursova M."/>
            <person name="Spatafora J.W."/>
            <person name="Tedersoo L."/>
            <person name="Vaario L.-M."/>
            <person name="Yamada A."/>
            <person name="Yan M."/>
            <person name="Wang P."/>
            <person name="Xu J."/>
            <person name="Bruns T."/>
            <person name="Baldrian P."/>
            <person name="Vilgalys R."/>
            <person name="Henrissat B."/>
            <person name="Grigoriev I.V."/>
            <person name="Hibbett D."/>
            <person name="Nagy L.G."/>
            <person name="Martin F.M."/>
        </authorList>
    </citation>
    <scope>NUCLEOTIDE SEQUENCE</scope>
    <source>
        <strain evidence="1">UH-Tt-Lm1</strain>
    </source>
</reference>
<keyword evidence="2" id="KW-1185">Reference proteome</keyword>
<evidence type="ECO:0000313" key="2">
    <source>
        <dbReference type="Proteomes" id="UP000736335"/>
    </source>
</evidence>
<organism evidence="1 2">
    <name type="scientific">Thelephora terrestris</name>
    <dbReference type="NCBI Taxonomy" id="56493"/>
    <lineage>
        <taxon>Eukaryota</taxon>
        <taxon>Fungi</taxon>
        <taxon>Dikarya</taxon>
        <taxon>Basidiomycota</taxon>
        <taxon>Agaricomycotina</taxon>
        <taxon>Agaricomycetes</taxon>
        <taxon>Thelephorales</taxon>
        <taxon>Thelephoraceae</taxon>
        <taxon>Thelephora</taxon>
    </lineage>
</organism>
<comment type="caution">
    <text evidence="1">The sequence shown here is derived from an EMBL/GenBank/DDBJ whole genome shotgun (WGS) entry which is preliminary data.</text>
</comment>
<dbReference type="EMBL" id="WIUZ02000019">
    <property type="protein sequence ID" value="KAF9779522.1"/>
    <property type="molecule type" value="Genomic_DNA"/>
</dbReference>
<dbReference type="AlphaFoldDB" id="A0A9P6H5L5"/>
<reference evidence="1" key="1">
    <citation type="journal article" date="2020" name="Nat. Commun.">
        <title>Large-scale genome sequencing of mycorrhizal fungi provides insights into the early evolution of symbiotic traits.</title>
        <authorList>
            <person name="Miyauchi S."/>
            <person name="Kiss E."/>
            <person name="Kuo A."/>
            <person name="Drula E."/>
            <person name="Kohler A."/>
            <person name="Sanchez-Garcia M."/>
            <person name="Morin E."/>
            <person name="Andreopoulos B."/>
            <person name="Barry K.W."/>
            <person name="Bonito G."/>
            <person name="Buee M."/>
            <person name="Carver A."/>
            <person name="Chen C."/>
            <person name="Cichocki N."/>
            <person name="Clum A."/>
            <person name="Culley D."/>
            <person name="Crous P.W."/>
            <person name="Fauchery L."/>
            <person name="Girlanda M."/>
            <person name="Hayes R.D."/>
            <person name="Keri Z."/>
            <person name="LaButti K."/>
            <person name="Lipzen A."/>
            <person name="Lombard V."/>
            <person name="Magnuson J."/>
            <person name="Maillard F."/>
            <person name="Murat C."/>
            <person name="Nolan M."/>
            <person name="Ohm R.A."/>
            <person name="Pangilinan J."/>
            <person name="Pereira M.F."/>
            <person name="Perotto S."/>
            <person name="Peter M."/>
            <person name="Pfister S."/>
            <person name="Riley R."/>
            <person name="Sitrit Y."/>
            <person name="Stielow J.B."/>
            <person name="Szollosi G."/>
            <person name="Zifcakova L."/>
            <person name="Stursova M."/>
            <person name="Spatafora J.W."/>
            <person name="Tedersoo L."/>
            <person name="Vaario L.M."/>
            <person name="Yamada A."/>
            <person name="Yan M."/>
            <person name="Wang P."/>
            <person name="Xu J."/>
            <person name="Bruns T."/>
            <person name="Baldrian P."/>
            <person name="Vilgalys R."/>
            <person name="Dunand C."/>
            <person name="Henrissat B."/>
            <person name="Grigoriev I.V."/>
            <person name="Hibbett D."/>
            <person name="Nagy L.G."/>
            <person name="Martin F.M."/>
        </authorList>
    </citation>
    <scope>NUCLEOTIDE SEQUENCE</scope>
    <source>
        <strain evidence="1">UH-Tt-Lm1</strain>
    </source>
</reference>
<sequence length="224" mass="24936">MAVQYRAWADWINLVESQIKSDARWIPGNSPVDGVVLENACSGQRTRGTSTELTEVRGVKAIKIIHRALPVGSEVSLEGQITHSKCASNEPGLEHLNRWPYATFLWRVVCHRETPRILIDAHISPRIGSRAQGCGGWGPFRMAPSSRVTVLPHWVYILRLEVLDDLQRNSIPLAHAGLSLKLACHRKSDSIQVAPIPKLECLLVEFDEKVQNSGPRVGPLFDKT</sequence>
<accession>A0A9P6H5L5</accession>
<dbReference type="Proteomes" id="UP000736335">
    <property type="component" value="Unassembled WGS sequence"/>
</dbReference>
<name>A0A9P6H5L5_9AGAM</name>
<protein>
    <submittedName>
        <fullName evidence="1">Uncharacterized protein</fullName>
    </submittedName>
</protein>
<proteinExistence type="predicted"/>